<comment type="similarity">
    <text evidence="1">Belongs to the terpene synthase family.</text>
</comment>
<reference evidence="2 3" key="1">
    <citation type="journal article" date="2020" name="ISME J.">
        <title>Comparative genomics reveals insights into cyanobacterial evolution and habitat adaptation.</title>
        <authorList>
            <person name="Chen M.Y."/>
            <person name="Teng W.K."/>
            <person name="Zhao L."/>
            <person name="Hu C.X."/>
            <person name="Zhou Y.K."/>
            <person name="Han B.P."/>
            <person name="Song L.R."/>
            <person name="Shu W.S."/>
        </authorList>
    </citation>
    <scope>NUCLEOTIDE SEQUENCE [LARGE SCALE GENOMIC DNA]</scope>
    <source>
        <strain evidence="2 3">FACHB-119</strain>
    </source>
</reference>
<dbReference type="RefSeq" id="WP_190478740.1">
    <property type="nucleotide sequence ID" value="NZ_JACJSG010000057.1"/>
</dbReference>
<sequence>MDKKKLPAILPDMYCPFPSQINQYSESLKDYSIEWAIRFKVLETEADYKRFRQAEFSFLAASAYPSCQFEELKIANDWICWLLLWDDQCDMSEISKQPKVLEAFQNRFLHILQGAEITSKDIALSHVLVDFRRRILEIESHELFDTFIRTVERYFTGSLLEAKNRLNEIVPHLDTCSHIHMLSGAVETVLDLIEICNHLYLPEFVRNNQIIDELKMMTNKIICWSNDIFSAPKELQSGDVHNLVIALHHHQDLSFAEAMQIVAQMHNQEVEKMLDLEKSIPSFGEEVDSILAQYISGLHSWIRGNYDWSSRSARYQTVKTIEIAKY</sequence>
<comment type="cofactor">
    <cofactor evidence="1">
        <name>Mg(2+)</name>
        <dbReference type="ChEBI" id="CHEBI:18420"/>
    </cofactor>
</comment>
<keyword evidence="3" id="KW-1185">Reference proteome</keyword>
<dbReference type="Gene3D" id="1.10.600.10">
    <property type="entry name" value="Farnesyl Diphosphate Synthase"/>
    <property type="match status" value="1"/>
</dbReference>
<dbReference type="InterPro" id="IPR008949">
    <property type="entry name" value="Isoprenoid_synthase_dom_sf"/>
</dbReference>
<dbReference type="EMBL" id="JACJSG010000057">
    <property type="protein sequence ID" value="MBD2504694.1"/>
    <property type="molecule type" value="Genomic_DNA"/>
</dbReference>
<evidence type="ECO:0000313" key="3">
    <source>
        <dbReference type="Proteomes" id="UP000661112"/>
    </source>
</evidence>
<organism evidence="2 3">
    <name type="scientific">Anabaena azotica FACHB-119</name>
    <dbReference type="NCBI Taxonomy" id="947527"/>
    <lineage>
        <taxon>Bacteria</taxon>
        <taxon>Bacillati</taxon>
        <taxon>Cyanobacteriota</taxon>
        <taxon>Cyanophyceae</taxon>
        <taxon>Nostocales</taxon>
        <taxon>Nostocaceae</taxon>
        <taxon>Anabaena</taxon>
        <taxon>Anabaena azotica</taxon>
    </lineage>
</organism>
<keyword evidence="1" id="KW-0460">Magnesium</keyword>
<dbReference type="InterPro" id="IPR034686">
    <property type="entry name" value="Terpene_cyclase-like_2"/>
</dbReference>
<gene>
    <name evidence="2" type="ORF">H6G83_29510</name>
</gene>
<proteinExistence type="inferred from homology"/>
<dbReference type="EC" id="4.2.3.-" evidence="1"/>
<dbReference type="Pfam" id="PF19086">
    <property type="entry name" value="Terpene_syn_C_2"/>
    <property type="match status" value="1"/>
</dbReference>
<keyword evidence="1" id="KW-0456">Lyase</keyword>
<accession>A0ABR8DDH7</accession>
<dbReference type="SUPFAM" id="SSF48576">
    <property type="entry name" value="Terpenoid synthases"/>
    <property type="match status" value="1"/>
</dbReference>
<evidence type="ECO:0000313" key="2">
    <source>
        <dbReference type="EMBL" id="MBD2504694.1"/>
    </source>
</evidence>
<dbReference type="Proteomes" id="UP000661112">
    <property type="component" value="Unassembled WGS sequence"/>
</dbReference>
<name>A0ABR8DDH7_9NOST</name>
<comment type="caution">
    <text evidence="2">The sequence shown here is derived from an EMBL/GenBank/DDBJ whole genome shotgun (WGS) entry which is preliminary data.</text>
</comment>
<protein>
    <recommendedName>
        <fullName evidence="1">Terpene synthase</fullName>
        <ecNumber evidence="1">4.2.3.-</ecNumber>
    </recommendedName>
</protein>
<evidence type="ECO:0000256" key="1">
    <source>
        <dbReference type="RuleBase" id="RU366034"/>
    </source>
</evidence>
<keyword evidence="1" id="KW-0479">Metal-binding</keyword>
<dbReference type="PANTHER" id="PTHR35201">
    <property type="entry name" value="TERPENE SYNTHASE"/>
    <property type="match status" value="1"/>
</dbReference>
<dbReference type="PANTHER" id="PTHR35201:SF4">
    <property type="entry name" value="BETA-PINACENE SYNTHASE-RELATED"/>
    <property type="match status" value="1"/>
</dbReference>